<organism evidence="2 3">
    <name type="scientific">Roseimicrobium gellanilyticum</name>
    <dbReference type="NCBI Taxonomy" id="748857"/>
    <lineage>
        <taxon>Bacteria</taxon>
        <taxon>Pseudomonadati</taxon>
        <taxon>Verrucomicrobiota</taxon>
        <taxon>Verrucomicrobiia</taxon>
        <taxon>Verrucomicrobiales</taxon>
        <taxon>Verrucomicrobiaceae</taxon>
        <taxon>Roseimicrobium</taxon>
    </lineage>
</organism>
<keyword evidence="1" id="KW-0472">Membrane</keyword>
<name>A0A366HVF0_9BACT</name>
<feature type="transmembrane region" description="Helical" evidence="1">
    <location>
        <begin position="50"/>
        <end position="72"/>
    </location>
</feature>
<proteinExistence type="predicted"/>
<dbReference type="InterPro" id="IPR009937">
    <property type="entry name" value="Phage_holin_3_6"/>
</dbReference>
<dbReference type="EMBL" id="QNRR01000001">
    <property type="protein sequence ID" value="RBP48242.1"/>
    <property type="molecule type" value="Genomic_DNA"/>
</dbReference>
<feature type="transmembrane region" description="Helical" evidence="1">
    <location>
        <begin position="84"/>
        <end position="105"/>
    </location>
</feature>
<dbReference type="AlphaFoldDB" id="A0A366HVF0"/>
<keyword evidence="1" id="KW-0812">Transmembrane</keyword>
<keyword evidence="1" id="KW-1133">Transmembrane helix</keyword>
<dbReference type="Proteomes" id="UP000253426">
    <property type="component" value="Unassembled WGS sequence"/>
</dbReference>
<comment type="caution">
    <text evidence="2">The sequence shown here is derived from an EMBL/GenBank/DDBJ whole genome shotgun (WGS) entry which is preliminary data.</text>
</comment>
<gene>
    <name evidence="2" type="ORF">DES53_1011043</name>
</gene>
<protein>
    <submittedName>
        <fullName evidence="2">Putative superfamily III holin-X</fullName>
    </submittedName>
</protein>
<evidence type="ECO:0000313" key="2">
    <source>
        <dbReference type="EMBL" id="RBP48242.1"/>
    </source>
</evidence>
<evidence type="ECO:0000256" key="1">
    <source>
        <dbReference type="SAM" id="Phobius"/>
    </source>
</evidence>
<accession>A0A366HVF0</accession>
<reference evidence="2 3" key="1">
    <citation type="submission" date="2018-06" db="EMBL/GenBank/DDBJ databases">
        <title>Genomic Encyclopedia of Type Strains, Phase IV (KMG-IV): sequencing the most valuable type-strain genomes for metagenomic binning, comparative biology and taxonomic classification.</title>
        <authorList>
            <person name="Goeker M."/>
        </authorList>
    </citation>
    <scope>NUCLEOTIDE SEQUENCE [LARGE SCALE GENOMIC DNA]</scope>
    <source>
        <strain evidence="2 3">DSM 25532</strain>
    </source>
</reference>
<keyword evidence="3" id="KW-1185">Reference proteome</keyword>
<sequence length="137" mass="14978">MDAASPEPDSPKAPPMPSHGLSEPLLRYLEARGILLTLEAQEALGQVVRVLIFVGLAGFAVLVGWLLLASVVADLLMTQARWPWQAAAGALAGFHLVLAVIFLLATRNRLASMRWFGDTINEFRKDRAWLSSQTGKR</sequence>
<dbReference type="OrthoDB" id="194241at2"/>
<dbReference type="Pfam" id="PF07332">
    <property type="entry name" value="Phage_holin_3_6"/>
    <property type="match status" value="1"/>
</dbReference>
<evidence type="ECO:0000313" key="3">
    <source>
        <dbReference type="Proteomes" id="UP000253426"/>
    </source>
</evidence>